<dbReference type="InterPro" id="IPR036046">
    <property type="entry name" value="Acylphosphatase-like_dom_sf"/>
</dbReference>
<dbReference type="AlphaFoldDB" id="A0A1J5SXC4"/>
<dbReference type="PROSITE" id="PS50925">
    <property type="entry name" value="BLUF"/>
    <property type="match status" value="1"/>
</dbReference>
<dbReference type="EMBL" id="MLJW01000030">
    <property type="protein sequence ID" value="OIR08661.1"/>
    <property type="molecule type" value="Genomic_DNA"/>
</dbReference>
<dbReference type="GO" id="GO:0009882">
    <property type="term" value="F:blue light photoreceptor activity"/>
    <property type="evidence" value="ECO:0007669"/>
    <property type="project" value="InterPro"/>
</dbReference>
<dbReference type="Pfam" id="PF04940">
    <property type="entry name" value="BLUF"/>
    <property type="match status" value="1"/>
</dbReference>
<accession>A0A1J5SXC4</accession>
<feature type="domain" description="BLUF" evidence="1">
    <location>
        <begin position="4"/>
        <end position="101"/>
    </location>
</feature>
<comment type="caution">
    <text evidence="2">The sequence shown here is derived from an EMBL/GenBank/DDBJ whole genome shotgun (WGS) entry which is preliminary data.</text>
</comment>
<protein>
    <submittedName>
        <fullName evidence="2">Sensors of blue-light using FAD</fullName>
    </submittedName>
</protein>
<sequence length="187" mass="21514">MSKLVQLVYISRSNLPEMGRNDIIAPQVAQILSKSRRNNRARRIVGALYYGNGFFYQCLEGEEKDLLALYETLKTDPRHTDLLIVSFKPIEQKSFGEWEMKYVPAERDINRMLSAFGMSKFDPYRFDERMNKQMLQLLLRGPELAQDDFASGDQAMPVQKCACREWKLATLVLAVLLCAGLIRQVIS</sequence>
<dbReference type="Gene3D" id="3.30.70.100">
    <property type="match status" value="1"/>
</dbReference>
<dbReference type="SMART" id="SM01034">
    <property type="entry name" value="BLUF"/>
    <property type="match status" value="1"/>
</dbReference>
<organism evidence="2">
    <name type="scientific">mine drainage metagenome</name>
    <dbReference type="NCBI Taxonomy" id="410659"/>
    <lineage>
        <taxon>unclassified sequences</taxon>
        <taxon>metagenomes</taxon>
        <taxon>ecological metagenomes</taxon>
    </lineage>
</organism>
<dbReference type="InterPro" id="IPR007024">
    <property type="entry name" value="BLUF_domain"/>
</dbReference>
<dbReference type="GO" id="GO:0071949">
    <property type="term" value="F:FAD binding"/>
    <property type="evidence" value="ECO:0007669"/>
    <property type="project" value="InterPro"/>
</dbReference>
<gene>
    <name evidence="2" type="ORF">GALL_90440</name>
</gene>
<evidence type="ECO:0000259" key="1">
    <source>
        <dbReference type="PROSITE" id="PS50925"/>
    </source>
</evidence>
<name>A0A1J5SXC4_9ZZZZ</name>
<proteinExistence type="predicted"/>
<evidence type="ECO:0000313" key="2">
    <source>
        <dbReference type="EMBL" id="OIR08661.1"/>
    </source>
</evidence>
<reference evidence="2" key="1">
    <citation type="submission" date="2016-10" db="EMBL/GenBank/DDBJ databases">
        <title>Sequence of Gallionella enrichment culture.</title>
        <authorList>
            <person name="Poehlein A."/>
            <person name="Muehling M."/>
            <person name="Daniel R."/>
        </authorList>
    </citation>
    <scope>NUCLEOTIDE SEQUENCE</scope>
</reference>
<dbReference type="SUPFAM" id="SSF54975">
    <property type="entry name" value="Acylphosphatase/BLUF domain-like"/>
    <property type="match status" value="1"/>
</dbReference>